<dbReference type="GO" id="GO:0030435">
    <property type="term" value="P:sporulation resulting in formation of a cellular spore"/>
    <property type="evidence" value="ECO:0007669"/>
    <property type="project" value="UniProtKB-KW"/>
</dbReference>
<dbReference type="InterPro" id="IPR050267">
    <property type="entry name" value="Anti-sigma-factor_SerPK"/>
</dbReference>
<feature type="domain" description="Histidine kinase/HSP90-like ATPase" evidence="8">
    <location>
        <begin position="31"/>
        <end position="135"/>
    </location>
</feature>
<reference evidence="9 10" key="1">
    <citation type="submission" date="2017-08" db="EMBL/GenBank/DDBJ databases">
        <title>Burning lignite coal seam in the remote Altai Mountains harbors a hydrogen-driven thermophilic microbial community.</title>
        <authorList>
            <person name="Kadnikov V.V."/>
            <person name="Mardanov A.V."/>
            <person name="Ivasenko D."/>
            <person name="Beletsky A.V."/>
            <person name="Karnachuk O.V."/>
            <person name="Ravin N.V."/>
        </authorList>
    </citation>
    <scope>NUCLEOTIDE SEQUENCE [LARGE SCALE GENOMIC DNA]</scope>
    <source>
        <strain evidence="9">AL31</strain>
    </source>
</reference>
<keyword evidence="3 7" id="KW-0547">Nucleotide-binding</keyword>
<dbReference type="GO" id="GO:0042174">
    <property type="term" value="P:negative regulation of sporulation resulting in formation of a cellular spore"/>
    <property type="evidence" value="ECO:0007669"/>
    <property type="project" value="InterPro"/>
</dbReference>
<sequence length="145" mass="15672">MRLSFPARKGNEALARMAVAAFVAPLDPTLDELAELKTAVSEAVTNAIIHAYPDGGGWVSVEAVLEGDLLTLVVRDEGVGIADVEEARQPLFTTRSDLERSGMGFVIMENFMDSVEVESSPGKGTVVRMTKRFATRSSDREAKVE</sequence>
<dbReference type="Proteomes" id="UP000244016">
    <property type="component" value="Unassembled WGS sequence"/>
</dbReference>
<proteinExistence type="inferred from homology"/>
<dbReference type="GO" id="GO:0004674">
    <property type="term" value="F:protein serine/threonine kinase activity"/>
    <property type="evidence" value="ECO:0007669"/>
    <property type="project" value="UniProtKB-KW"/>
</dbReference>
<comment type="caution">
    <text evidence="9">The sequence shown here is derived from an EMBL/GenBank/DDBJ whole genome shotgun (WGS) entry which is preliminary data.</text>
</comment>
<evidence type="ECO:0000313" key="10">
    <source>
        <dbReference type="Proteomes" id="UP000244016"/>
    </source>
</evidence>
<dbReference type="InterPro" id="IPR036890">
    <property type="entry name" value="HATPase_C_sf"/>
</dbReference>
<name>A0A2T5G621_9BACL</name>
<organism evidence="9 10">
    <name type="scientific">Brockia lithotrophica</name>
    <dbReference type="NCBI Taxonomy" id="933949"/>
    <lineage>
        <taxon>Bacteria</taxon>
        <taxon>Bacillati</taxon>
        <taxon>Bacillota</taxon>
        <taxon>Bacilli</taxon>
        <taxon>Bacillales</taxon>
        <taxon>Bacillales Family X. Incertae Sedis</taxon>
        <taxon>Brockia</taxon>
    </lineage>
</organism>
<evidence type="ECO:0000256" key="7">
    <source>
        <dbReference type="HAMAP-Rule" id="MF_00637"/>
    </source>
</evidence>
<dbReference type="SMART" id="SM00387">
    <property type="entry name" value="HATPase_c"/>
    <property type="match status" value="1"/>
</dbReference>
<evidence type="ECO:0000256" key="1">
    <source>
        <dbReference type="ARBA" id="ARBA00022527"/>
    </source>
</evidence>
<dbReference type="EMBL" id="PEBW01000004">
    <property type="protein sequence ID" value="PTQ51615.1"/>
    <property type="molecule type" value="Genomic_DNA"/>
</dbReference>
<keyword evidence="5 7" id="KW-0067">ATP-binding</keyword>
<protein>
    <recommendedName>
        <fullName evidence="7">Anti-sigma F factor</fullName>
        <ecNumber evidence="7">2.7.11.1</ecNumber>
    </recommendedName>
    <alternativeName>
        <fullName evidence="7">Stage II sporulation protein AB</fullName>
    </alternativeName>
</protein>
<evidence type="ECO:0000256" key="5">
    <source>
        <dbReference type="ARBA" id="ARBA00022840"/>
    </source>
</evidence>
<dbReference type="InterPro" id="IPR003594">
    <property type="entry name" value="HATPase_dom"/>
</dbReference>
<dbReference type="InterPro" id="IPR010194">
    <property type="entry name" value="Anti-sigma_F"/>
</dbReference>
<gene>
    <name evidence="7" type="primary">spoIIAB</name>
    <name evidence="9" type="ORF">BLITH_1253</name>
</gene>
<comment type="similarity">
    <text evidence="7">Belongs to the anti-sigma-factor family.</text>
</comment>
<dbReference type="GO" id="GO:0005524">
    <property type="term" value="F:ATP binding"/>
    <property type="evidence" value="ECO:0007669"/>
    <property type="project" value="UniProtKB-KW"/>
</dbReference>
<evidence type="ECO:0000256" key="3">
    <source>
        <dbReference type="ARBA" id="ARBA00022741"/>
    </source>
</evidence>
<dbReference type="NCBIfam" id="TIGR01925">
    <property type="entry name" value="spIIAB"/>
    <property type="match status" value="1"/>
</dbReference>
<evidence type="ECO:0000313" key="9">
    <source>
        <dbReference type="EMBL" id="PTQ51615.1"/>
    </source>
</evidence>
<dbReference type="GO" id="GO:0030436">
    <property type="term" value="P:asexual sporulation"/>
    <property type="evidence" value="ECO:0007669"/>
    <property type="project" value="UniProtKB-UniRule"/>
</dbReference>
<dbReference type="GO" id="GO:0016989">
    <property type="term" value="F:sigma factor antagonist activity"/>
    <property type="evidence" value="ECO:0007669"/>
    <property type="project" value="InterPro"/>
</dbReference>
<dbReference type="EC" id="2.7.11.1" evidence="7"/>
<dbReference type="PANTHER" id="PTHR35526">
    <property type="entry name" value="ANTI-SIGMA-F FACTOR RSBW-RELATED"/>
    <property type="match status" value="1"/>
</dbReference>
<comment type="catalytic activity">
    <reaction evidence="7">
        <text>L-seryl-[protein] + ATP = O-phospho-L-seryl-[protein] + ADP + H(+)</text>
        <dbReference type="Rhea" id="RHEA:17989"/>
        <dbReference type="Rhea" id="RHEA-COMP:9863"/>
        <dbReference type="Rhea" id="RHEA-COMP:11604"/>
        <dbReference type="ChEBI" id="CHEBI:15378"/>
        <dbReference type="ChEBI" id="CHEBI:29999"/>
        <dbReference type="ChEBI" id="CHEBI:30616"/>
        <dbReference type="ChEBI" id="CHEBI:83421"/>
        <dbReference type="ChEBI" id="CHEBI:456216"/>
        <dbReference type="EC" id="2.7.11.1"/>
    </reaction>
</comment>
<dbReference type="AlphaFoldDB" id="A0A2T5G621"/>
<dbReference type="SUPFAM" id="SSF55874">
    <property type="entry name" value="ATPase domain of HSP90 chaperone/DNA topoisomerase II/histidine kinase"/>
    <property type="match status" value="1"/>
</dbReference>
<evidence type="ECO:0000256" key="6">
    <source>
        <dbReference type="ARBA" id="ARBA00022969"/>
    </source>
</evidence>
<keyword evidence="1 7" id="KW-0723">Serine/threonine-protein kinase</keyword>
<dbReference type="HAMAP" id="MF_00637">
    <property type="entry name" value="Anti_sigma_F"/>
    <property type="match status" value="1"/>
</dbReference>
<accession>A0A2T5G621</accession>
<dbReference type="GO" id="GO:0106310">
    <property type="term" value="F:protein serine kinase activity"/>
    <property type="evidence" value="ECO:0007669"/>
    <property type="project" value="RHEA"/>
</dbReference>
<comment type="catalytic activity">
    <reaction evidence="7">
        <text>L-threonyl-[protein] + ATP = O-phospho-L-threonyl-[protein] + ADP + H(+)</text>
        <dbReference type="Rhea" id="RHEA:46608"/>
        <dbReference type="Rhea" id="RHEA-COMP:11060"/>
        <dbReference type="Rhea" id="RHEA-COMP:11605"/>
        <dbReference type="ChEBI" id="CHEBI:15378"/>
        <dbReference type="ChEBI" id="CHEBI:30013"/>
        <dbReference type="ChEBI" id="CHEBI:30616"/>
        <dbReference type="ChEBI" id="CHEBI:61977"/>
        <dbReference type="ChEBI" id="CHEBI:456216"/>
        <dbReference type="EC" id="2.7.11.1"/>
    </reaction>
</comment>
<evidence type="ECO:0000256" key="2">
    <source>
        <dbReference type="ARBA" id="ARBA00022679"/>
    </source>
</evidence>
<evidence type="ECO:0000259" key="8">
    <source>
        <dbReference type="SMART" id="SM00387"/>
    </source>
</evidence>
<keyword evidence="4 7" id="KW-0418">Kinase</keyword>
<keyword evidence="2 7" id="KW-0808">Transferase</keyword>
<dbReference type="Pfam" id="PF13581">
    <property type="entry name" value="HATPase_c_2"/>
    <property type="match status" value="1"/>
</dbReference>
<dbReference type="PANTHER" id="PTHR35526:SF3">
    <property type="entry name" value="ANTI-SIGMA-F FACTOR RSBW"/>
    <property type="match status" value="1"/>
</dbReference>
<comment type="function">
    <text evidence="7">Binds to sigma F and blocks its ability to form an RNA polymerase holoenzyme (E-sigma F). Phosphorylates SpoIIAA on a serine residue. This phosphorylation may enable SpoIIAA to act as an anti-anti-sigma factor that counteracts SpoIIAB and thus releases sigma F from inhibition.</text>
</comment>
<dbReference type="Gene3D" id="3.30.565.10">
    <property type="entry name" value="Histidine kinase-like ATPase, C-terminal domain"/>
    <property type="match status" value="1"/>
</dbReference>
<keyword evidence="6 7" id="KW-0749">Sporulation</keyword>
<evidence type="ECO:0000256" key="4">
    <source>
        <dbReference type="ARBA" id="ARBA00022777"/>
    </source>
</evidence>